<proteinExistence type="predicted"/>
<organism evidence="1">
    <name type="scientific">uncultured Caudovirales phage</name>
    <dbReference type="NCBI Taxonomy" id="2100421"/>
    <lineage>
        <taxon>Viruses</taxon>
        <taxon>Duplodnaviria</taxon>
        <taxon>Heunggongvirae</taxon>
        <taxon>Uroviricota</taxon>
        <taxon>Caudoviricetes</taxon>
        <taxon>Peduoviridae</taxon>
        <taxon>Maltschvirus</taxon>
        <taxon>Maltschvirus maltsch</taxon>
    </lineage>
</organism>
<dbReference type="InterPro" id="IPR021739">
    <property type="entry name" value="SaV-like"/>
</dbReference>
<dbReference type="EMBL" id="LR797253">
    <property type="protein sequence ID" value="CAB4197131.1"/>
    <property type="molecule type" value="Genomic_DNA"/>
</dbReference>
<gene>
    <name evidence="1" type="ORF">UFOVP1304_5</name>
</gene>
<dbReference type="Pfam" id="PF11753">
    <property type="entry name" value="DUF3310"/>
    <property type="match status" value="1"/>
</dbReference>
<accession>A0A6J5RUA0</accession>
<reference evidence="1" key="1">
    <citation type="submission" date="2020-05" db="EMBL/GenBank/DDBJ databases">
        <authorList>
            <person name="Chiriac C."/>
            <person name="Salcher M."/>
            <person name="Ghai R."/>
            <person name="Kavagutti S V."/>
        </authorList>
    </citation>
    <scope>NUCLEOTIDE SEQUENCE</scope>
</reference>
<name>A0A6J5RUA0_9CAUD</name>
<evidence type="ECO:0000313" key="1">
    <source>
        <dbReference type="EMBL" id="CAB4197131.1"/>
    </source>
</evidence>
<protein>
    <submittedName>
        <fullName evidence="1">SaV-like</fullName>
    </submittedName>
</protein>
<sequence>MSATVKCEHGLIMRSVCEQCKQEDRVDRPPHYTSHPSGVECIEVTEHMNFNLGNAIKYIWRADLKGKSVEDLSKAGWYIAREIQRIKTR</sequence>